<reference evidence="2" key="1">
    <citation type="journal article" date="2023" name="Nat. Plants">
        <title>Single-cell RNA sequencing provides a high-resolution roadmap for understanding the multicellular compartmentation of specialized metabolism.</title>
        <authorList>
            <person name="Sun S."/>
            <person name="Shen X."/>
            <person name="Li Y."/>
            <person name="Li Y."/>
            <person name="Wang S."/>
            <person name="Li R."/>
            <person name="Zhang H."/>
            <person name="Shen G."/>
            <person name="Guo B."/>
            <person name="Wei J."/>
            <person name="Xu J."/>
            <person name="St-Pierre B."/>
            <person name="Chen S."/>
            <person name="Sun C."/>
        </authorList>
    </citation>
    <scope>NUCLEOTIDE SEQUENCE [LARGE SCALE GENOMIC DNA]</scope>
</reference>
<protein>
    <submittedName>
        <fullName evidence="1">Uncharacterized protein</fullName>
    </submittedName>
</protein>
<accession>A0ACC0C588</accession>
<organism evidence="1 2">
    <name type="scientific">Catharanthus roseus</name>
    <name type="common">Madagascar periwinkle</name>
    <name type="synonym">Vinca rosea</name>
    <dbReference type="NCBI Taxonomy" id="4058"/>
    <lineage>
        <taxon>Eukaryota</taxon>
        <taxon>Viridiplantae</taxon>
        <taxon>Streptophyta</taxon>
        <taxon>Embryophyta</taxon>
        <taxon>Tracheophyta</taxon>
        <taxon>Spermatophyta</taxon>
        <taxon>Magnoliopsida</taxon>
        <taxon>eudicotyledons</taxon>
        <taxon>Gunneridae</taxon>
        <taxon>Pentapetalae</taxon>
        <taxon>asterids</taxon>
        <taxon>lamiids</taxon>
        <taxon>Gentianales</taxon>
        <taxon>Apocynaceae</taxon>
        <taxon>Rauvolfioideae</taxon>
        <taxon>Vinceae</taxon>
        <taxon>Catharanthinae</taxon>
        <taxon>Catharanthus</taxon>
    </lineage>
</organism>
<evidence type="ECO:0000313" key="2">
    <source>
        <dbReference type="Proteomes" id="UP001060085"/>
    </source>
</evidence>
<dbReference type="EMBL" id="CM044701">
    <property type="protein sequence ID" value="KAI5680089.1"/>
    <property type="molecule type" value="Genomic_DNA"/>
</dbReference>
<keyword evidence="2" id="KW-1185">Reference proteome</keyword>
<gene>
    <name evidence="1" type="ORF">M9H77_01316</name>
</gene>
<name>A0ACC0C588_CATRO</name>
<dbReference type="Proteomes" id="UP001060085">
    <property type="component" value="Linkage Group LG01"/>
</dbReference>
<comment type="caution">
    <text evidence="1">The sequence shown here is derived from an EMBL/GenBank/DDBJ whole genome shotgun (WGS) entry which is preliminary data.</text>
</comment>
<proteinExistence type="predicted"/>
<sequence length="1215" mass="139590">MKADRHDNERDARLSQAIVTLKRLFPGVHGRMTDLCRPTQKKYNLAVTVAMGKFMDAVIVEDEHTGKDCIKYLKEQRLPPQTFIPLKTVRVKPVIEKLRTLGGTAKLVFDVIQYPLADSYHKFDRALEKAVIFAVGNTLVCDDLNEAKHLSWSGERFKVVTTDGILLTKSGTMTGGTSGGMEARSHKWDDKEIEGLKKKKESLESELEELGSIREMQLRESEVSGKKSGLEKKIHYAEIEEKSIVDKLASLKAEKANIASQLDHLTPEIQKLDKVIDSRRKEISAREKRINNIVDQIYKSFSESVGVKNIREYEENQLKAVELMANQKLDLLNQQSKLKYQLEYEQKRGLDISSRITKLESTLANLRSSLKEVEKRETEMKSATEKYRIEIENLKEVVLEWKSKSEECEREIQEWKKKISAATTNISKHNRQIKSKEALIEQLNSRKQEILEKCELENITIPTTDPMDTEILTSGPVFDFSRLSRSHQQNMKQSERDKLEAEFTQKIANIMSEIERTAPNLKALDQYEALKEKEKEILKEFEEARRVELKVVEEYNKVKQERYEKFMEAFNHISGNIDKIYKQLTKSNTHQLGGTAYLNLDNEDEPFLHGIKYTAMPPTKRFRDMEQLSGGEKTVAALALLFSIHSYKASPFFILDEVDAALDNLNVAKVAGFIRSKSCGGARVDQDKNGGTGFQSIVISLKDTFYDKAEALVGVYRDSDRSLLSPHRPTSADQFLQASSKMPEETIASRPVENYYTTQSRSIPSNIKMMPEQTITAQAVEDYYTTQDCESESSESEFFDEPLSNEDENETSEIELLKLTRSKALLEFRSKIEESIQGNSFLSLSKKGETNEEITLWGVPLLPSKGHPGTDIVLTKFLSAKKYKVREAFRMLRKTVKWRKEYQVDTILDEKFSPELQSMWCINGVDKEGRPICYHSFRDFKNNRGGSGSGSGSGSGWESVGKKFWKADNNLKEILRWRIQCVEKEIKMLDFNPGGINSIIHIIDMKNTPRPAIQEIRWFFRKMVTMIYENYPGVIHKSFVVNVPLWFFALNAINLREMIQRSTRKAVFLRSPKVTKTLLKCITPENLLSRYGGLKRENDTEFSTDDKVLEFNIRANAVEYIQIPVNEAEMTITWDVTVVGSDVTYKEEFVPNDDGSYRVLLQKESKIRTNSIRNSFYIREPGHILITIGNPTFKKRKLFYRTKTKPCFPLYTIRN</sequence>
<evidence type="ECO:0000313" key="1">
    <source>
        <dbReference type="EMBL" id="KAI5680089.1"/>
    </source>
</evidence>